<dbReference type="PANTHER" id="PTHR30143">
    <property type="entry name" value="ACID HYDRATASE"/>
    <property type="match status" value="1"/>
</dbReference>
<dbReference type="InterPro" id="IPR050772">
    <property type="entry name" value="Hydratase-Decarb/MhpD_sf"/>
</dbReference>
<keyword evidence="4" id="KW-1185">Reference proteome</keyword>
<evidence type="ECO:0000256" key="1">
    <source>
        <dbReference type="ARBA" id="ARBA00023239"/>
    </source>
</evidence>
<keyword evidence="3" id="KW-0378">Hydrolase</keyword>
<dbReference type="GO" id="GO:0016787">
    <property type="term" value="F:hydrolase activity"/>
    <property type="evidence" value="ECO:0007669"/>
    <property type="project" value="UniProtKB-KW"/>
</dbReference>
<accession>A0ABT1BQB3</accession>
<dbReference type="InterPro" id="IPR011234">
    <property type="entry name" value="Fumarylacetoacetase-like_C"/>
</dbReference>
<name>A0ABT1BQB3_9BURK</name>
<reference evidence="3 4" key="1">
    <citation type="submission" date="2022-06" db="EMBL/GenBank/DDBJ databases">
        <title>Ideonella sp. NS12-5 Genome sequencing and assembly.</title>
        <authorList>
            <person name="Jung Y."/>
        </authorList>
    </citation>
    <scope>NUCLEOTIDE SEQUENCE [LARGE SCALE GENOMIC DNA]</scope>
    <source>
        <strain evidence="3 4">NS12-5</strain>
    </source>
</reference>
<dbReference type="PANTHER" id="PTHR30143:SF0">
    <property type="entry name" value="2-KETO-4-PENTENOATE HYDRATASE"/>
    <property type="match status" value="1"/>
</dbReference>
<evidence type="ECO:0000259" key="2">
    <source>
        <dbReference type="Pfam" id="PF01557"/>
    </source>
</evidence>
<gene>
    <name evidence="3" type="ORF">M0L44_14925</name>
</gene>
<evidence type="ECO:0000313" key="3">
    <source>
        <dbReference type="EMBL" id="MCO5977999.1"/>
    </source>
</evidence>
<organism evidence="3 4">
    <name type="scientific">Ideonella oryzae</name>
    <dbReference type="NCBI Taxonomy" id="2937441"/>
    <lineage>
        <taxon>Bacteria</taxon>
        <taxon>Pseudomonadati</taxon>
        <taxon>Pseudomonadota</taxon>
        <taxon>Betaproteobacteria</taxon>
        <taxon>Burkholderiales</taxon>
        <taxon>Sphaerotilaceae</taxon>
        <taxon>Ideonella</taxon>
    </lineage>
</organism>
<evidence type="ECO:0000313" key="4">
    <source>
        <dbReference type="Proteomes" id="UP001204851"/>
    </source>
</evidence>
<comment type="caution">
    <text evidence="3">The sequence shown here is derived from an EMBL/GenBank/DDBJ whole genome shotgun (WGS) entry which is preliminary data.</text>
</comment>
<proteinExistence type="predicted"/>
<dbReference type="Proteomes" id="UP001204851">
    <property type="component" value="Unassembled WGS sequence"/>
</dbReference>
<sequence>MTPTATEVVAALCAAHRKHQPADNRCLAQALSTPDEGYAVQHAVGRQLGWWGAVPALAWKSGGGTPDTITHAPLPPAGVRHSPVDLGSLPLHSRGIEAEIALRLGSAVDVARAASLDEAAAAALVDAMAVSVEVVDSRWRDGPDAAPLLRLADGQSHGALVLGDWRPFEPARDWAAQAVRVQIGSAAPFECRGTHPLGRPTAVLTAWLRHATREGAVLPAGTVVTTGSWVGLLPAQAGDAVTVAFDGLGEVSLRF</sequence>
<dbReference type="Gene3D" id="3.90.850.10">
    <property type="entry name" value="Fumarylacetoacetase-like, C-terminal domain"/>
    <property type="match status" value="1"/>
</dbReference>
<protein>
    <submittedName>
        <fullName evidence="3">Fumarylacetoacetate hydrolase family protein</fullName>
    </submittedName>
</protein>
<dbReference type="InterPro" id="IPR036663">
    <property type="entry name" value="Fumarylacetoacetase_C_sf"/>
</dbReference>
<feature type="domain" description="Fumarylacetoacetase-like C-terminal" evidence="2">
    <location>
        <begin position="96"/>
        <end position="252"/>
    </location>
</feature>
<keyword evidence="1" id="KW-0456">Lyase</keyword>
<dbReference type="EMBL" id="JAMXMC010000008">
    <property type="protein sequence ID" value="MCO5977999.1"/>
    <property type="molecule type" value="Genomic_DNA"/>
</dbReference>
<dbReference type="Pfam" id="PF01557">
    <property type="entry name" value="FAA_hydrolase"/>
    <property type="match status" value="1"/>
</dbReference>
<dbReference type="SUPFAM" id="SSF56529">
    <property type="entry name" value="FAH"/>
    <property type="match status" value="1"/>
</dbReference>